<evidence type="ECO:0000256" key="13">
    <source>
        <dbReference type="ARBA" id="ARBA00061849"/>
    </source>
</evidence>
<dbReference type="InParanoid" id="L8Y033"/>
<keyword evidence="5 19" id="KW-0547">Nucleotide-binding</keyword>
<evidence type="ECO:0000256" key="5">
    <source>
        <dbReference type="ARBA" id="ARBA00022741"/>
    </source>
</evidence>
<evidence type="ECO:0000256" key="15">
    <source>
        <dbReference type="ARBA" id="ARBA00067954"/>
    </source>
</evidence>
<evidence type="ECO:0000256" key="11">
    <source>
        <dbReference type="ARBA" id="ARBA00053058"/>
    </source>
</evidence>
<evidence type="ECO:0000256" key="16">
    <source>
        <dbReference type="ARBA" id="ARBA00073575"/>
    </source>
</evidence>
<dbReference type="GO" id="GO:0016887">
    <property type="term" value="F:ATP hydrolysis activity"/>
    <property type="evidence" value="ECO:0007669"/>
    <property type="project" value="InterPro"/>
</dbReference>
<keyword evidence="4" id="KW-0479">Metal-binding</keyword>
<evidence type="ECO:0000256" key="6">
    <source>
        <dbReference type="ARBA" id="ARBA00022840"/>
    </source>
</evidence>
<dbReference type="EMBL" id="KB370292">
    <property type="protein sequence ID" value="ELV09512.1"/>
    <property type="molecule type" value="Genomic_DNA"/>
</dbReference>
<dbReference type="Pfam" id="PF00566">
    <property type="entry name" value="RabGAP-TBC"/>
    <property type="match status" value="1"/>
</dbReference>
<evidence type="ECO:0000256" key="9">
    <source>
        <dbReference type="ARBA" id="ARBA00050630"/>
    </source>
</evidence>
<keyword evidence="3" id="KW-0436">Ligase</keyword>
<feature type="compositionally biased region" description="Basic residues" evidence="20">
    <location>
        <begin position="397"/>
        <end position="406"/>
    </location>
</feature>
<evidence type="ECO:0000256" key="10">
    <source>
        <dbReference type="ARBA" id="ARBA00051430"/>
    </source>
</evidence>
<reference evidence="24" key="1">
    <citation type="submission" date="2012-07" db="EMBL/GenBank/DDBJ databases">
        <title>Genome of the Chinese tree shrew, a rising model animal genetically related to primates.</title>
        <authorList>
            <person name="Zhang G."/>
            <person name="Fan Y."/>
            <person name="Yao Y."/>
            <person name="Huang Z."/>
        </authorList>
    </citation>
    <scope>NUCLEOTIDE SEQUENCE [LARGE SCALE GENOMIC DNA]</scope>
</reference>
<evidence type="ECO:0000256" key="4">
    <source>
        <dbReference type="ARBA" id="ARBA00022723"/>
    </source>
</evidence>
<dbReference type="Pfam" id="PF18130">
    <property type="entry name" value="ATPgrasp_N"/>
    <property type="match status" value="1"/>
</dbReference>
<dbReference type="InterPro" id="IPR035969">
    <property type="entry name" value="Rab-GAP_TBC_sf"/>
</dbReference>
<dbReference type="Gene3D" id="1.10.8.270">
    <property type="entry name" value="putative rabgap domain of human tbc1 domain family member 14 like domains"/>
    <property type="match status" value="1"/>
</dbReference>
<dbReference type="GO" id="GO:0005096">
    <property type="term" value="F:GTPase activator activity"/>
    <property type="evidence" value="ECO:0007669"/>
    <property type="project" value="UniProtKB-KW"/>
</dbReference>
<dbReference type="SMART" id="SM00164">
    <property type="entry name" value="TBC"/>
    <property type="match status" value="1"/>
</dbReference>
<dbReference type="FunFam" id="1.10.472.80:FF:000042">
    <property type="entry name" value="carabin isoform X2"/>
    <property type="match status" value="1"/>
</dbReference>
<reference evidence="24" key="2">
    <citation type="journal article" date="2013" name="Nat. Commun.">
        <title>Genome of the Chinese tree shrew.</title>
        <authorList>
            <person name="Fan Y."/>
            <person name="Huang Z.Y."/>
            <person name="Cao C.C."/>
            <person name="Chen C.S."/>
            <person name="Chen Y.X."/>
            <person name="Fan D.D."/>
            <person name="He J."/>
            <person name="Hou H.L."/>
            <person name="Hu L."/>
            <person name="Hu X.T."/>
            <person name="Jiang X.T."/>
            <person name="Lai R."/>
            <person name="Lang Y.S."/>
            <person name="Liang B."/>
            <person name="Liao S.G."/>
            <person name="Mu D."/>
            <person name="Ma Y.Y."/>
            <person name="Niu Y.Y."/>
            <person name="Sun X.Q."/>
            <person name="Xia J.Q."/>
            <person name="Xiao J."/>
            <person name="Xiong Z.Q."/>
            <person name="Xu L."/>
            <person name="Yang L."/>
            <person name="Zhang Y."/>
            <person name="Zhao W."/>
            <person name="Zhao X.D."/>
            <person name="Zheng Y.T."/>
            <person name="Zhou J.M."/>
            <person name="Zhu Y.B."/>
            <person name="Zhang G.J."/>
            <person name="Wang J."/>
            <person name="Yao Y.G."/>
        </authorList>
    </citation>
    <scope>NUCLEOTIDE SEQUENCE [LARGE SCALE GENOMIC DNA]</scope>
</reference>
<organism evidence="23 24">
    <name type="scientific">Tupaia chinensis</name>
    <name type="common">Chinese tree shrew</name>
    <name type="synonym">Tupaia belangeri chinensis</name>
    <dbReference type="NCBI Taxonomy" id="246437"/>
    <lineage>
        <taxon>Eukaryota</taxon>
        <taxon>Metazoa</taxon>
        <taxon>Chordata</taxon>
        <taxon>Craniata</taxon>
        <taxon>Vertebrata</taxon>
        <taxon>Euteleostomi</taxon>
        <taxon>Mammalia</taxon>
        <taxon>Eutheria</taxon>
        <taxon>Euarchontoglires</taxon>
        <taxon>Scandentia</taxon>
        <taxon>Tupaiidae</taxon>
        <taxon>Tupaia</taxon>
    </lineage>
</organism>
<dbReference type="GO" id="GO:0035499">
    <property type="term" value="P:carnosine biosynthetic process"/>
    <property type="evidence" value="ECO:0007669"/>
    <property type="project" value="InterPro"/>
</dbReference>
<feature type="region of interest" description="Disordered" evidence="20">
    <location>
        <begin position="374"/>
        <end position="406"/>
    </location>
</feature>
<dbReference type="STRING" id="246437.L8Y033"/>
<evidence type="ECO:0000256" key="17">
    <source>
        <dbReference type="ARBA" id="ARBA00075545"/>
    </source>
</evidence>
<dbReference type="FunFam" id="1.10.8.270:FF:000007">
    <property type="entry name" value="TBC1 domain family member 10A"/>
    <property type="match status" value="1"/>
</dbReference>
<dbReference type="Gene3D" id="1.10.472.80">
    <property type="entry name" value="Ypt/Rab-GAP domain of gyp1p, domain 3"/>
    <property type="match status" value="1"/>
</dbReference>
<feature type="region of interest" description="Disordered" evidence="20">
    <location>
        <begin position="1"/>
        <end position="33"/>
    </location>
</feature>
<feature type="compositionally biased region" description="Low complexity" evidence="20">
    <location>
        <begin position="18"/>
        <end position="33"/>
    </location>
</feature>
<dbReference type="FunFam" id="3.40.50.20:FF:000018">
    <property type="entry name" value="Carnosine synthase 1"/>
    <property type="match status" value="1"/>
</dbReference>
<dbReference type="SUPFAM" id="SSF47923">
    <property type="entry name" value="Ypt/Rab-GAP domain of gyp1p"/>
    <property type="match status" value="2"/>
</dbReference>
<evidence type="ECO:0000256" key="12">
    <source>
        <dbReference type="ARBA" id="ARBA00060117"/>
    </source>
</evidence>
<dbReference type="InterPro" id="IPR041472">
    <property type="entry name" value="BL00235/CARNS1_N"/>
</dbReference>
<accession>L8Y033</accession>
<evidence type="ECO:0000259" key="21">
    <source>
        <dbReference type="PROSITE" id="PS50086"/>
    </source>
</evidence>
<comment type="function">
    <text evidence="11">Catalyzes the synthesis of carnosine and homocarnosine. Carnosine is synthesized more efficiently than homocarnosine.</text>
</comment>
<protein>
    <recommendedName>
        <fullName evidence="15">Carabin</fullName>
        <ecNumber evidence="14">6.3.2.11</ecNumber>
    </recommendedName>
    <alternativeName>
        <fullName evidence="18">ATP-grasp domain-containing protein 1</fullName>
    </alternativeName>
    <alternativeName>
        <fullName evidence="16">Carnosine synthase 1</fullName>
    </alternativeName>
    <alternativeName>
        <fullName evidence="17">TBC1 domain family member 10C</fullName>
    </alternativeName>
</protein>
<dbReference type="InterPro" id="IPR011761">
    <property type="entry name" value="ATP-grasp"/>
</dbReference>
<evidence type="ECO:0000313" key="23">
    <source>
        <dbReference type="EMBL" id="ELV09512.1"/>
    </source>
</evidence>
<evidence type="ECO:0000256" key="20">
    <source>
        <dbReference type="SAM" id="MobiDB-lite"/>
    </source>
</evidence>
<feature type="region of interest" description="Disordered" evidence="20">
    <location>
        <begin position="418"/>
        <end position="444"/>
    </location>
</feature>
<evidence type="ECO:0000256" key="3">
    <source>
        <dbReference type="ARBA" id="ARBA00022598"/>
    </source>
</evidence>
<comment type="function">
    <text evidence="12">Inhibits the Ras signaling pathway through its intrinsic Ras GTPase-activating protein (GAP) activity. Acts as a negative feedback inhibitor of the calcineurin signaling pathway that also mediates crosstalk between calcineurin and Ras.</text>
</comment>
<name>L8Y033_TUPCH</name>
<dbReference type="GO" id="GO:0005524">
    <property type="term" value="F:ATP binding"/>
    <property type="evidence" value="ECO:0007669"/>
    <property type="project" value="UniProtKB-UniRule"/>
</dbReference>
<evidence type="ECO:0000256" key="14">
    <source>
        <dbReference type="ARBA" id="ARBA00066630"/>
    </source>
</evidence>
<gene>
    <name evidence="23" type="ORF">TREES_T100012694</name>
</gene>
<dbReference type="PROSITE" id="PS50086">
    <property type="entry name" value="TBC_RABGAP"/>
    <property type="match status" value="1"/>
</dbReference>
<comment type="catalytic activity">
    <reaction evidence="10">
        <text>4-aminobutanoate + L-histidine + ATP = L-homocarnosine + ADP + phosphate + H(+)</text>
        <dbReference type="Rhea" id="RHEA:59568"/>
        <dbReference type="ChEBI" id="CHEBI:15378"/>
        <dbReference type="ChEBI" id="CHEBI:30616"/>
        <dbReference type="ChEBI" id="CHEBI:43474"/>
        <dbReference type="ChEBI" id="CHEBI:57595"/>
        <dbReference type="ChEBI" id="CHEBI:59888"/>
        <dbReference type="ChEBI" id="CHEBI:143075"/>
        <dbReference type="ChEBI" id="CHEBI:456216"/>
    </reaction>
    <physiologicalReaction direction="left-to-right" evidence="10">
        <dbReference type="Rhea" id="RHEA:59569"/>
    </physiologicalReaction>
</comment>
<dbReference type="PROSITE" id="PS50975">
    <property type="entry name" value="ATP_GRASP"/>
    <property type="match status" value="1"/>
</dbReference>
<dbReference type="eggNOG" id="ENOG502QRI6">
    <property type="taxonomic scope" value="Eukaryota"/>
</dbReference>
<evidence type="ECO:0000256" key="2">
    <source>
        <dbReference type="ARBA" id="ARBA00022468"/>
    </source>
</evidence>
<dbReference type="GO" id="GO:0047730">
    <property type="term" value="F:carnosine synthase activity"/>
    <property type="evidence" value="ECO:0007669"/>
    <property type="project" value="UniProtKB-EC"/>
</dbReference>
<evidence type="ECO:0000313" key="24">
    <source>
        <dbReference type="Proteomes" id="UP000011518"/>
    </source>
</evidence>
<comment type="subunit">
    <text evidence="1">Homotetramer.</text>
</comment>
<dbReference type="EC" id="6.3.2.11" evidence="14"/>
<dbReference type="FunCoup" id="L8Y033">
    <property type="interactions" value="88"/>
</dbReference>
<feature type="domain" description="Rab-GAP TBC" evidence="21">
    <location>
        <begin position="92"/>
        <end position="272"/>
    </location>
</feature>
<evidence type="ECO:0000256" key="18">
    <source>
        <dbReference type="ARBA" id="ARBA00083567"/>
    </source>
</evidence>
<comment type="catalytic activity">
    <reaction evidence="9">
        <text>beta-alanine + L-histidine + ATP = carnosine + ADP + phosphate + H(+)</text>
        <dbReference type="Rhea" id="RHEA:19297"/>
        <dbReference type="ChEBI" id="CHEBI:15378"/>
        <dbReference type="ChEBI" id="CHEBI:30616"/>
        <dbReference type="ChEBI" id="CHEBI:43474"/>
        <dbReference type="ChEBI" id="CHEBI:57485"/>
        <dbReference type="ChEBI" id="CHEBI:57595"/>
        <dbReference type="ChEBI" id="CHEBI:57966"/>
        <dbReference type="ChEBI" id="CHEBI:456216"/>
        <dbReference type="EC" id="6.3.2.11"/>
    </reaction>
    <physiologicalReaction direction="left-to-right" evidence="9">
        <dbReference type="Rhea" id="RHEA:19298"/>
    </physiologicalReaction>
</comment>
<sequence>MAQALGEDLVQASELQDDSSSLGSDSELSGPSPYRQADRYGFIGGSSAEPGTGHLPADLIRQREMKWVEMTAHWEKTMSRRYKKVKVQCRKGIPSALRARCWPLLCGAHVCQKNSPSTYQELAEAPGDPQWMETIGRDLHRQFPLHEMFVSPQGHGQQGLLQVLKAYTLYRPEQGYCQAQGPVAAVLLMHLPPEICEVYLPGYYGPHMEAVRLDAEVFMALLRRLLPRVHKHLQQVGVGPLLYLPEWFLCLFARSLPFPTVLRVWDAFLSEGAKVLFRVGLTLMRLALGTTEQREACPGLLETLGALRSIPPAQLQEDIFMSQVHSVALSERDLQREVKVQLALLPEPASGLPPRPQARLPGAQAVFEAQQLAGAQGSAKPEVPRIVVQPPEEARPPRRKPQTRGKTFHGLLTRVRGVPTEAPPRSRYQQSASGARTEVSDQKRTSSLLMQKLCTLFSRASFTGCTSPYNAFALGNKAPTMQGVRCGQLSLDPLGPKWDCPLGSKDLEEEESPGGGGSDLPPTGCFPGSWRQDVGLDCKGSPEGAAARAWTVYYYSLLQSCLQQAGLPETQDRSQVPRTEVTLCILGSPSTFLSVLLEGGVQSPGNMLLCLSPAWLTKVPAPGQPGEAALLVSKAVSFHPGGLTFLDDFVPPRRATYFLAGLGLGPGQGREAAELARDLTCPTGASAELARLLEDRLLTRRLLAQQGGAAVPATLAFTYKPPGLLQGGDASPGLRLVELSGKEGQETLVKEEVGAFLHSEALGDALQVAVKLSGWRWRGWQTLHLHPRRELDTVVDTVLALLEKLEEEESILVEAVCPPPQLPFPGGPSPGPELAMRICAVVCRTQGDRPLLSKVVCGVGRRDRPLRHQSSLPRTLEVALAQCGLREAAQVGVVRQRVKAAAEARLAAVLALEAGLSAEQRGGRQARIDFLGVDFALSVVDRALTPVALELNSGLCLEACGAFEGLWAAPRLGEEAAAAPLVETMLRRSARCLMEGKQILLVGAGGVSKKFVWEAARDYGLKLHLVESDPNHFASQLVQTFIHFDVTEHRRDEENARLLAELVRARGLQLDGCFSYWDDCLVLTALLCQELGLPCSPPAAMRLAKQKSRTQLHLLRCRGPPWPAPSLHAVPCCPLESEADVERAVHQIPLPGVMKLEFGAGAVGVRLVEDASQCHEHFSRIARDLQGEADHPGIGLGWGNAMLLMEFVEGTEHDVDLVLFGGRLLAAFVSDNGPTRLPGFTETAACMPTGLAPEQEAQMVQAAFRCCLGCGLLDGVFNVELKLTGAGPRLIEINPRMGGFYLRDWILELYGVDLLLAAAMVACGLRPALPTHPRARGHLVGIMCLVSQHLQALSSTASHETLQAMHDQGLLRLNLLEEALVPGEYEEPYCSVACAGPSPAEARHRLLGLCQGLGIDGPNYPVAHFLSHFK</sequence>
<comment type="subunit">
    <text evidence="13">Interacts with both calcineurin and HRAS.</text>
</comment>
<dbReference type="Gene3D" id="3.40.50.20">
    <property type="match status" value="1"/>
</dbReference>
<dbReference type="FunFam" id="1.10.10.750:FF:000001">
    <property type="entry name" value="TBC1 domain family member 10A"/>
    <property type="match status" value="1"/>
</dbReference>
<dbReference type="Gene3D" id="1.10.10.750">
    <property type="entry name" value="Ypt/Rab-GAP domain of gyp1p, domain 1"/>
    <property type="match status" value="1"/>
</dbReference>
<proteinExistence type="predicted"/>
<dbReference type="PANTHER" id="PTHR48066">
    <property type="entry name" value="CARNOSINE SYNTHASE 1"/>
    <property type="match status" value="1"/>
</dbReference>
<evidence type="ECO:0000259" key="22">
    <source>
        <dbReference type="PROSITE" id="PS50975"/>
    </source>
</evidence>
<keyword evidence="2" id="KW-0343">GTPase activation</keyword>
<dbReference type="InterPro" id="IPR000195">
    <property type="entry name" value="Rab-GAP-TBC_dom"/>
</dbReference>
<keyword evidence="6 19" id="KW-0067">ATP-binding</keyword>
<dbReference type="SUPFAM" id="SSF56059">
    <property type="entry name" value="Glutathione synthetase ATP-binding domain-like"/>
    <property type="match status" value="1"/>
</dbReference>
<keyword evidence="24" id="KW-1185">Reference proteome</keyword>
<dbReference type="Gene3D" id="3.30.470.20">
    <property type="entry name" value="ATP-grasp fold, B domain"/>
    <property type="match status" value="1"/>
</dbReference>
<dbReference type="FunFam" id="3.30.470.20:FF:000040">
    <property type="entry name" value="Carnosine synthase 1"/>
    <property type="match status" value="1"/>
</dbReference>
<evidence type="ECO:0000256" key="1">
    <source>
        <dbReference type="ARBA" id="ARBA00011881"/>
    </source>
</evidence>
<evidence type="ECO:0000256" key="19">
    <source>
        <dbReference type="PROSITE-ProRule" id="PRU00409"/>
    </source>
</evidence>
<keyword evidence="8" id="KW-0464">Manganese</keyword>
<evidence type="ECO:0000256" key="7">
    <source>
        <dbReference type="ARBA" id="ARBA00022842"/>
    </source>
</evidence>
<evidence type="ECO:0000256" key="8">
    <source>
        <dbReference type="ARBA" id="ARBA00023211"/>
    </source>
</evidence>
<keyword evidence="7" id="KW-0460">Magnesium</keyword>
<feature type="region of interest" description="Disordered" evidence="20">
    <location>
        <begin position="500"/>
        <end position="524"/>
    </location>
</feature>
<dbReference type="GO" id="GO:0102102">
    <property type="term" value="F:homocarnosine synthase activity"/>
    <property type="evidence" value="ECO:0007669"/>
    <property type="project" value="TreeGrafter"/>
</dbReference>
<dbReference type="InterPro" id="IPR031046">
    <property type="entry name" value="CARNS1"/>
</dbReference>
<dbReference type="Proteomes" id="UP000011518">
    <property type="component" value="Unassembled WGS sequence"/>
</dbReference>
<feature type="domain" description="ATP-grasp" evidence="22">
    <location>
        <begin position="1119"/>
        <end position="1323"/>
    </location>
</feature>
<dbReference type="GO" id="GO:0046872">
    <property type="term" value="F:metal ion binding"/>
    <property type="evidence" value="ECO:0007669"/>
    <property type="project" value="UniProtKB-KW"/>
</dbReference>
<dbReference type="Pfam" id="PF13535">
    <property type="entry name" value="ATP-grasp_4"/>
    <property type="match status" value="1"/>
</dbReference>
<dbReference type="PANTHER" id="PTHR48066:SF1">
    <property type="entry name" value="CARNOSINE SYNTHASE 1"/>
    <property type="match status" value="1"/>
</dbReference>